<dbReference type="RefSeq" id="WP_141243264.1">
    <property type="nucleotide sequence ID" value="NZ_NEVR01000001.1"/>
</dbReference>
<evidence type="ECO:0000313" key="1">
    <source>
        <dbReference type="EMBL" id="OZI68076.1"/>
    </source>
</evidence>
<dbReference type="Proteomes" id="UP000216354">
    <property type="component" value="Unassembled WGS sequence"/>
</dbReference>
<accession>A0ABX4F5H0</accession>
<reference evidence="1 2" key="1">
    <citation type="submission" date="2017-05" db="EMBL/GenBank/DDBJ databases">
        <title>Complete and WGS of Bordetella genogroups.</title>
        <authorList>
            <person name="Spilker T."/>
            <person name="Lipuma J."/>
        </authorList>
    </citation>
    <scope>NUCLEOTIDE SEQUENCE [LARGE SCALE GENOMIC DNA]</scope>
    <source>
        <strain evidence="1 2">AU9795</strain>
    </source>
</reference>
<evidence type="ECO:0008006" key="3">
    <source>
        <dbReference type="Google" id="ProtNLM"/>
    </source>
</evidence>
<proteinExistence type="predicted"/>
<dbReference type="EMBL" id="NEVR01000001">
    <property type="protein sequence ID" value="OZI68076.1"/>
    <property type="molecule type" value="Genomic_DNA"/>
</dbReference>
<gene>
    <name evidence="1" type="ORF">CAL27_00980</name>
</gene>
<organism evidence="1 2">
    <name type="scientific">Bordetella genomosp. 1</name>
    <dbReference type="NCBI Taxonomy" id="1395607"/>
    <lineage>
        <taxon>Bacteria</taxon>
        <taxon>Pseudomonadati</taxon>
        <taxon>Pseudomonadota</taxon>
        <taxon>Betaproteobacteria</taxon>
        <taxon>Burkholderiales</taxon>
        <taxon>Alcaligenaceae</taxon>
        <taxon>Bordetella</taxon>
    </lineage>
</organism>
<sequence>MAAKSTKKSRAGAPDLPPGKYFRAISNDELLADMCAFGREVGRSKATAQAFLQEAGIITRSGKLAKPYRAK</sequence>
<keyword evidence="2" id="KW-1185">Reference proteome</keyword>
<name>A0ABX4F5H0_9BORD</name>
<protein>
    <recommendedName>
        <fullName evidence="3">DNA-binding protein</fullName>
    </recommendedName>
</protein>
<comment type="caution">
    <text evidence="1">The sequence shown here is derived from an EMBL/GenBank/DDBJ whole genome shotgun (WGS) entry which is preliminary data.</text>
</comment>
<evidence type="ECO:0000313" key="2">
    <source>
        <dbReference type="Proteomes" id="UP000216354"/>
    </source>
</evidence>